<gene>
    <name evidence="1" type="ORF">L345_14573</name>
</gene>
<protein>
    <submittedName>
        <fullName evidence="1">Uncharacterized protein</fullName>
    </submittedName>
</protein>
<dbReference type="AlphaFoldDB" id="V8NDI5"/>
<feature type="non-terminal residue" evidence="1">
    <location>
        <position position="1"/>
    </location>
</feature>
<evidence type="ECO:0000313" key="1">
    <source>
        <dbReference type="EMBL" id="ETE59698.1"/>
    </source>
</evidence>
<evidence type="ECO:0000313" key="2">
    <source>
        <dbReference type="Proteomes" id="UP000018936"/>
    </source>
</evidence>
<comment type="caution">
    <text evidence="1">The sequence shown here is derived from an EMBL/GenBank/DDBJ whole genome shotgun (WGS) entry which is preliminary data.</text>
</comment>
<proteinExistence type="predicted"/>
<name>V8NDI5_OPHHA</name>
<organism evidence="1 2">
    <name type="scientific">Ophiophagus hannah</name>
    <name type="common">King cobra</name>
    <name type="synonym">Naja hannah</name>
    <dbReference type="NCBI Taxonomy" id="8665"/>
    <lineage>
        <taxon>Eukaryota</taxon>
        <taxon>Metazoa</taxon>
        <taxon>Chordata</taxon>
        <taxon>Craniata</taxon>
        <taxon>Vertebrata</taxon>
        <taxon>Euteleostomi</taxon>
        <taxon>Lepidosauria</taxon>
        <taxon>Squamata</taxon>
        <taxon>Bifurcata</taxon>
        <taxon>Unidentata</taxon>
        <taxon>Episquamata</taxon>
        <taxon>Toxicofera</taxon>
        <taxon>Serpentes</taxon>
        <taxon>Colubroidea</taxon>
        <taxon>Elapidae</taxon>
        <taxon>Elapinae</taxon>
        <taxon>Ophiophagus</taxon>
    </lineage>
</organism>
<dbReference type="EMBL" id="AZIM01005312">
    <property type="protein sequence ID" value="ETE59698.1"/>
    <property type="molecule type" value="Genomic_DNA"/>
</dbReference>
<sequence length="147" mass="15598">MAAAGKVITKWCNAASDVQPSGMHSAIVSICSLPHNVIRAGRSGGTKGLPLVERAGLGTRKLGVLRTVSSSPALDMKAGWVTLGKSAGDSEIESHLRHENQLGDFGSVTLSQSNSSHRVVVVEKIGGGRRNTRNVRHYDGVDWSRVE</sequence>
<keyword evidence="2" id="KW-1185">Reference proteome</keyword>
<dbReference type="Proteomes" id="UP000018936">
    <property type="component" value="Unassembled WGS sequence"/>
</dbReference>
<reference evidence="1 2" key="1">
    <citation type="journal article" date="2013" name="Proc. Natl. Acad. Sci. U.S.A.">
        <title>The king cobra genome reveals dynamic gene evolution and adaptation in the snake venom system.</title>
        <authorList>
            <person name="Vonk F.J."/>
            <person name="Casewell N.R."/>
            <person name="Henkel C.V."/>
            <person name="Heimberg A.M."/>
            <person name="Jansen H.J."/>
            <person name="McCleary R.J."/>
            <person name="Kerkkamp H.M."/>
            <person name="Vos R.A."/>
            <person name="Guerreiro I."/>
            <person name="Calvete J.J."/>
            <person name="Wuster W."/>
            <person name="Woods A.E."/>
            <person name="Logan J.M."/>
            <person name="Harrison R.A."/>
            <person name="Castoe T.A."/>
            <person name="de Koning A.P."/>
            <person name="Pollock D.D."/>
            <person name="Yandell M."/>
            <person name="Calderon D."/>
            <person name="Renjifo C."/>
            <person name="Currier R.B."/>
            <person name="Salgado D."/>
            <person name="Pla D."/>
            <person name="Sanz L."/>
            <person name="Hyder A.S."/>
            <person name="Ribeiro J.M."/>
            <person name="Arntzen J.W."/>
            <person name="van den Thillart G.E."/>
            <person name="Boetzer M."/>
            <person name="Pirovano W."/>
            <person name="Dirks R.P."/>
            <person name="Spaink H.P."/>
            <person name="Duboule D."/>
            <person name="McGlinn E."/>
            <person name="Kini R.M."/>
            <person name="Richardson M.K."/>
        </authorList>
    </citation>
    <scope>NUCLEOTIDE SEQUENCE</scope>
    <source>
        <tissue evidence="1">Blood</tissue>
    </source>
</reference>
<accession>V8NDI5</accession>